<gene>
    <name evidence="4" type="ORF">IEQ34_009943</name>
</gene>
<evidence type="ECO:0000256" key="3">
    <source>
        <dbReference type="SAM" id="Phobius"/>
    </source>
</evidence>
<dbReference type="GO" id="GO:0009535">
    <property type="term" value="C:chloroplast thylakoid membrane"/>
    <property type="evidence" value="ECO:0007669"/>
    <property type="project" value="UniProtKB-SubCell"/>
</dbReference>
<protein>
    <recommendedName>
        <fullName evidence="6">Preprotein translocase subunit SCY2, chloroplastic</fullName>
    </recommendedName>
</protein>
<feature type="transmembrane region" description="Helical" evidence="3">
    <location>
        <begin position="153"/>
        <end position="170"/>
    </location>
</feature>
<keyword evidence="3" id="KW-1133">Transmembrane helix</keyword>
<dbReference type="InterPro" id="IPR023201">
    <property type="entry name" value="SecY_dom_sf"/>
</dbReference>
<feature type="transmembrane region" description="Helical" evidence="3">
    <location>
        <begin position="281"/>
        <end position="300"/>
    </location>
</feature>
<dbReference type="PRINTS" id="PR00303">
    <property type="entry name" value="SECYTRNLCASE"/>
</dbReference>
<feature type="transmembrane region" description="Helical" evidence="3">
    <location>
        <begin position="247"/>
        <end position="269"/>
    </location>
</feature>
<comment type="caution">
    <text evidence="4">The sequence shown here is derived from an EMBL/GenBank/DDBJ whole genome shotgun (WGS) entry which is preliminary data.</text>
</comment>
<evidence type="ECO:0000313" key="4">
    <source>
        <dbReference type="EMBL" id="KAH0462368.1"/>
    </source>
</evidence>
<dbReference type="SUPFAM" id="SSF103491">
    <property type="entry name" value="Preprotein translocase SecY subunit"/>
    <property type="match status" value="1"/>
</dbReference>
<comment type="subcellular location">
    <subcellularLocation>
        <location evidence="1">Plastid</location>
        <location evidence="1">Chloroplast thylakoid membrane</location>
        <topology evidence="1">Multi-pass membrane protein</topology>
    </subcellularLocation>
</comment>
<dbReference type="PANTHER" id="PTHR10906">
    <property type="entry name" value="SECY/SEC61-ALPHA FAMILY MEMBER"/>
    <property type="match status" value="1"/>
</dbReference>
<sequence length="638" mass="71874">MDATTLSPLYSSISQFHQKPFPLRGGHRLLYKEASLSLSYPRLYHHRRQRISLATTSFQHLFCRNRVHCFSRSPRKFINADSVGFELSHPQTLIVDSGGEKRSVVVREEESVAESLASTPGKYKNRFLNFVRIGSVVDNMADSFFKSEIRRRLFVTALLIVVSRVGYFIPLPGFDRRLMPQDYLSFASGSTDELGDFSAELKLSLFQLGISPQIAASILMQVLCHILPSLVRLRKEGLDGHEKIKGYIWWASLGFAVLEAVIVSCYSLQYSIYAASQRFKHVVITSFLLVMGAMSMTWISDTISESGFGHGSSLIICAGILTGYTETLFKMFSHFSGNAASFWPYLVAVIGIFTVVTMWAVLVTEGCRKIKLKYYAFKLASASRSGGSPITEVEPYIPFNINPSGMQPVLTTTYLLAFPSIIASIFNSSFWANLKEILNPASSIGAKPWVFYAIYAFFVFLFNIFDIANLPKEISDYMTKMGARIPNIKPGKATVEYLTKIQASTRFWGGVLLSILATSSSVLDHNLRQMNENFSVGFTSVLIIVGSIIELRRSYQAYNVMPTLSKVLRRYDFYSLNLLMLVNQMKIIYLIIAIIVDYFFPHLTGIDALLEKLVETNINITCSLVYLYLKLIWLLLKP</sequence>
<evidence type="ECO:0000256" key="2">
    <source>
        <dbReference type="RuleBase" id="RU004349"/>
    </source>
</evidence>
<feature type="transmembrane region" description="Helical" evidence="3">
    <location>
        <begin position="452"/>
        <end position="471"/>
    </location>
</feature>
<evidence type="ECO:0000256" key="1">
    <source>
        <dbReference type="ARBA" id="ARBA00004454"/>
    </source>
</evidence>
<dbReference type="Pfam" id="PF00344">
    <property type="entry name" value="SecY"/>
    <property type="match status" value="1"/>
</dbReference>
<feature type="transmembrane region" description="Helical" evidence="3">
    <location>
        <begin position="573"/>
        <end position="596"/>
    </location>
</feature>
<feature type="transmembrane region" description="Helical" evidence="3">
    <location>
        <begin position="414"/>
        <end position="432"/>
    </location>
</feature>
<comment type="similarity">
    <text evidence="2">Belongs to the SecY/SEC61-alpha family.</text>
</comment>
<dbReference type="AlphaFoldDB" id="A0AAV7H4B8"/>
<dbReference type="EMBL" id="JAGFBR010000009">
    <property type="protein sequence ID" value="KAH0462368.1"/>
    <property type="molecule type" value="Genomic_DNA"/>
</dbReference>
<organism evidence="4 5">
    <name type="scientific">Dendrobium chrysotoxum</name>
    <name type="common">Orchid</name>
    <dbReference type="NCBI Taxonomy" id="161865"/>
    <lineage>
        <taxon>Eukaryota</taxon>
        <taxon>Viridiplantae</taxon>
        <taxon>Streptophyta</taxon>
        <taxon>Embryophyta</taxon>
        <taxon>Tracheophyta</taxon>
        <taxon>Spermatophyta</taxon>
        <taxon>Magnoliopsida</taxon>
        <taxon>Liliopsida</taxon>
        <taxon>Asparagales</taxon>
        <taxon>Orchidaceae</taxon>
        <taxon>Epidendroideae</taxon>
        <taxon>Malaxideae</taxon>
        <taxon>Dendrobiinae</taxon>
        <taxon>Dendrobium</taxon>
    </lineage>
</organism>
<dbReference type="Gene3D" id="1.10.3370.10">
    <property type="entry name" value="SecY subunit domain"/>
    <property type="match status" value="1"/>
</dbReference>
<feature type="transmembrane region" description="Helical" evidence="3">
    <location>
        <begin position="345"/>
        <end position="363"/>
    </location>
</feature>
<name>A0AAV7H4B8_DENCH</name>
<dbReference type="GO" id="GO:0015031">
    <property type="term" value="P:protein transport"/>
    <property type="evidence" value="ECO:0007669"/>
    <property type="project" value="InterPro"/>
</dbReference>
<accession>A0AAV7H4B8</accession>
<dbReference type="InterPro" id="IPR002208">
    <property type="entry name" value="SecY/SEC61-alpha"/>
</dbReference>
<feature type="transmembrane region" description="Helical" evidence="3">
    <location>
        <begin position="616"/>
        <end position="636"/>
    </location>
</feature>
<feature type="transmembrane region" description="Helical" evidence="3">
    <location>
        <begin position="507"/>
        <end position="523"/>
    </location>
</feature>
<keyword evidence="3" id="KW-0812">Transmembrane</keyword>
<reference evidence="4 5" key="1">
    <citation type="journal article" date="2021" name="Hortic Res">
        <title>Chromosome-scale assembly of the Dendrobium chrysotoxum genome enhances the understanding of orchid evolution.</title>
        <authorList>
            <person name="Zhang Y."/>
            <person name="Zhang G.Q."/>
            <person name="Zhang D."/>
            <person name="Liu X.D."/>
            <person name="Xu X.Y."/>
            <person name="Sun W.H."/>
            <person name="Yu X."/>
            <person name="Zhu X."/>
            <person name="Wang Z.W."/>
            <person name="Zhao X."/>
            <person name="Zhong W.Y."/>
            <person name="Chen H."/>
            <person name="Yin W.L."/>
            <person name="Huang T."/>
            <person name="Niu S.C."/>
            <person name="Liu Z.J."/>
        </authorList>
    </citation>
    <scope>NUCLEOTIDE SEQUENCE [LARGE SCALE GENOMIC DNA]</scope>
    <source>
        <strain evidence="4">Lindl</strain>
    </source>
</reference>
<keyword evidence="5" id="KW-1185">Reference proteome</keyword>
<evidence type="ECO:0000313" key="5">
    <source>
        <dbReference type="Proteomes" id="UP000775213"/>
    </source>
</evidence>
<keyword evidence="3" id="KW-0472">Membrane</keyword>
<feature type="transmembrane region" description="Helical" evidence="3">
    <location>
        <begin position="535"/>
        <end position="552"/>
    </location>
</feature>
<evidence type="ECO:0008006" key="6">
    <source>
        <dbReference type="Google" id="ProtNLM"/>
    </source>
</evidence>
<proteinExistence type="inferred from homology"/>
<dbReference type="Proteomes" id="UP000775213">
    <property type="component" value="Unassembled WGS sequence"/>
</dbReference>